<accession>A0ABM3FKF0</accession>
<evidence type="ECO:0000256" key="2">
    <source>
        <dbReference type="ARBA" id="ARBA00022679"/>
    </source>
</evidence>
<dbReference type="Gene3D" id="3.30.559.70">
    <property type="entry name" value="Choline/Carnitine o-acyltransferase, domain 2"/>
    <property type="match status" value="1"/>
</dbReference>
<dbReference type="InterPro" id="IPR000542">
    <property type="entry name" value="Carn_acyl_trans"/>
</dbReference>
<name>A0ABM3FKF0_NEOLC</name>
<sequence>MYKDAHFTSRLFCYNCRAIMDSILLSGGKNRDNVNKNQPIMQRSLMTLPSLNRFLIGARIKFIPVSVHAANITSIKLNKEIPPKQPVPELKNTIKRYLKSLEPLLCDKEYCESEKIVKEFEKGVGAELHRKLLERYESTENWMNEWFLHAAYLGYRIPLIVHSSPGTVGPLQKFSCPDEVFIFGGKLIAAVCEYDSMIKSGKMKQEMAGKDPLDMQPYAMILGTYRRPDIPLDCQLHTDTSDHIIVIHNNHIFKLNIFDESGKNRTALSEGQLAASLKDIAGRSAIAGTPIGILTGNDRDTWAKDYKKLEACGSNRKILEDIENAMFVLCLDKAMGKDISREKNYESFRAVQSLTGVTCETNAGNRWHDKAVQFIVSYDGFVGMTYEHSPCEGVPIAVLHDHVLKYIANKKDDKCDQPKEFPKAQLLKFYLPEGIEKSISAATSTVEEISKDIDMECFTFENFGTEMIKKNKMSPDSFIQMAMQLAYYRIHGKPPAHYESAGLRRFRNSRTECIRSTSVESVQFAQTVISGNTSKLQKKEAMMKAINAHKKLAGEAATGQGVDRHLFGLKTIATKEGSTLPQIFTDVGYKRSTHFTLTSSQVPYKTASFMCYGPVTPDGYGCCYNPRPQDIRVACSSFNACKETCTKKFAEALQQSFCDMIELATEC</sequence>
<dbReference type="PROSITE" id="PS00440">
    <property type="entry name" value="ACYLTRANSF_C_2"/>
    <property type="match status" value="1"/>
</dbReference>
<feature type="domain" description="Choline/carnitine acyltransferase" evidence="5">
    <location>
        <begin position="86"/>
        <end position="655"/>
    </location>
</feature>
<protein>
    <submittedName>
        <fullName evidence="7">Carnitine O-acetyltransferase isoform X1</fullName>
    </submittedName>
</protein>
<dbReference type="PANTHER" id="PTHR22589">
    <property type="entry name" value="CARNITINE O-ACYLTRANSFERASE"/>
    <property type="match status" value="1"/>
</dbReference>
<dbReference type="InterPro" id="IPR023213">
    <property type="entry name" value="CAT-like_dom_sf"/>
</dbReference>
<evidence type="ECO:0000256" key="1">
    <source>
        <dbReference type="ARBA" id="ARBA00005232"/>
    </source>
</evidence>
<gene>
    <name evidence="7" type="primary">LOC107223918</name>
</gene>
<evidence type="ECO:0000256" key="4">
    <source>
        <dbReference type="RuleBase" id="RU003801"/>
    </source>
</evidence>
<dbReference type="InterPro" id="IPR039551">
    <property type="entry name" value="Cho/carn_acyl_trans"/>
</dbReference>
<evidence type="ECO:0000313" key="7">
    <source>
        <dbReference type="RefSeq" id="XP_046588487.1"/>
    </source>
</evidence>
<evidence type="ECO:0000259" key="5">
    <source>
        <dbReference type="Pfam" id="PF00755"/>
    </source>
</evidence>
<organism evidence="6 7">
    <name type="scientific">Neodiprion lecontei</name>
    <name type="common">Redheaded pine sawfly</name>
    <dbReference type="NCBI Taxonomy" id="441921"/>
    <lineage>
        <taxon>Eukaryota</taxon>
        <taxon>Metazoa</taxon>
        <taxon>Ecdysozoa</taxon>
        <taxon>Arthropoda</taxon>
        <taxon>Hexapoda</taxon>
        <taxon>Insecta</taxon>
        <taxon>Pterygota</taxon>
        <taxon>Neoptera</taxon>
        <taxon>Endopterygota</taxon>
        <taxon>Hymenoptera</taxon>
        <taxon>Tenthredinoidea</taxon>
        <taxon>Diprionidae</taxon>
        <taxon>Diprioninae</taxon>
        <taxon>Neodiprion</taxon>
    </lineage>
</organism>
<keyword evidence="6" id="KW-1185">Reference proteome</keyword>
<dbReference type="InterPro" id="IPR042231">
    <property type="entry name" value="Cho/carn_acyl_trans_2"/>
</dbReference>
<evidence type="ECO:0000256" key="3">
    <source>
        <dbReference type="ARBA" id="ARBA00023315"/>
    </source>
</evidence>
<dbReference type="Pfam" id="PF00755">
    <property type="entry name" value="Carn_acyltransf"/>
    <property type="match status" value="1"/>
</dbReference>
<dbReference type="PANTHER" id="PTHR22589:SF103">
    <property type="entry name" value="CARNITINE O-ACETYL-TRANSFERASE, ISOFORM A-RELATED"/>
    <property type="match status" value="1"/>
</dbReference>
<dbReference type="GeneID" id="107223918"/>
<reference evidence="7" key="1">
    <citation type="submission" date="2025-08" db="UniProtKB">
        <authorList>
            <consortium name="RefSeq"/>
        </authorList>
    </citation>
    <scope>IDENTIFICATION</scope>
    <source>
        <tissue evidence="7">Thorax and Abdomen</tissue>
    </source>
</reference>
<dbReference type="RefSeq" id="XP_046588487.1">
    <property type="nucleotide sequence ID" value="XM_046732531.1"/>
</dbReference>
<dbReference type="Proteomes" id="UP000829291">
    <property type="component" value="Chromosome 2"/>
</dbReference>
<dbReference type="Gene3D" id="3.30.559.10">
    <property type="entry name" value="Chloramphenicol acetyltransferase-like domain"/>
    <property type="match status" value="1"/>
</dbReference>
<comment type="similarity">
    <text evidence="1 4">Belongs to the carnitine/choline acetyltransferase family.</text>
</comment>
<keyword evidence="3 4" id="KW-0012">Acyltransferase</keyword>
<proteinExistence type="inferred from homology"/>
<dbReference type="SUPFAM" id="SSF52777">
    <property type="entry name" value="CoA-dependent acyltransferases"/>
    <property type="match status" value="2"/>
</dbReference>
<keyword evidence="2 4" id="KW-0808">Transferase</keyword>
<evidence type="ECO:0000313" key="6">
    <source>
        <dbReference type="Proteomes" id="UP000829291"/>
    </source>
</evidence>